<dbReference type="InterPro" id="IPR013783">
    <property type="entry name" value="Ig-like_fold"/>
</dbReference>
<evidence type="ECO:0000313" key="3">
    <source>
        <dbReference type="EMBL" id="QHA08109.1"/>
    </source>
</evidence>
<dbReference type="SMART" id="SM00231">
    <property type="entry name" value="FA58C"/>
    <property type="match status" value="1"/>
</dbReference>
<sequence length="1203" mass="125147">MRTTGRSSALPASGRQRTAVVAVLSMLAALLAVLQAVPAHAAGTDLAAGRTMSASSYTQTYTPSNANDGDQSTYWESANNAFPQWLQVDLGATTSVNQLVLQVPVANWPARTQTLSVQGSTDGSNFTTIVASAPYTFDPGTNSTVTINFAATGTRYLRALVTANTGWPAAQVSGFQVYGPSTTDTTPPTAPGTLSYTQPQAGRIALSWGASTDNVGVTAYDVYRNGALAGTVGGTTLTWTDNQPGTATVSYYVKARDAAGNVSPAGNTVTRDGTGGTGTNLALHKPITGTPYTYIYAPANANDGDPTTYFEGSSYPSRLTVQLGANADVTSVVVKLNPASAWSTRTQTIQVLGREQSATDFTGISAAQTYTFDPSTGNTVTIPVSARVADVELSITSNSGAPGGQVGELQVIGTPAPNPDLTVSASSWSPSAPVETDSVTASATVANVGTAAAPASDVNFYLGSTKVGTAPVGALAAGASTKVSAAIGTQTAGTYQLTAKVDEAKSFIELGYDNNAFTNPDNLVVAPVQSSDLVATVDWTPNNPSAGNNVTFSVTLKNQGTLASGSGSHGVTLTLLDSTGKTLTTLTGSYTGTIAAGASAPPVNLGSWTAVNGKYTVHTVIAVDTNELSVKQANNTSDLSLFVGRGANMPYDVYQGEDGQIGGGAAVVGPNRTIGDLAGEASGRKAVTLNSTGAYVQWTTRAGTNTLVTRFSIPDAPGGGGDTATLDVYVDGTFLQTITLNSKYAWLYGAETGPGNDPSAGSPRHIYDETHVLLDRTVPQGSVIKLQKDSSNTSQYAIDYINTEQVAPVANPDPNAYLTPAGFGQQDVQKALDTVRQDTTGKLVGVYLPAGQYQTTGKFNVYGKAVKVVGAGPWYTQFNSPATSENSDVGWSVQSSANGSTFQGFGWFGNYTSRIDGPGKVFDLTDVSNITVDDVWIEHQVCAIWGTHVNGLRATNMRIRDTFADGINLTNGSQDNLVSNDEARSTGDDSFALFAAQEHNSSDLTGNTFQNLTALTPWRAAGVAVYGGENNTLQNLYVADTLTYSGITISSLNFGYAFQGFGTEPTTVQNVSLVRDGGHFWGGQVFPAIWLFSATQPFQGIRVNDTDIVDPTYAGIMFQTDYVGGTAQNPVKDTVFTNTSITGAQQSGDAYDAKSGYGIWANPLPESGQGPAVGSATFNHLTETDNHVDVYNPTTTFTINVNP</sequence>
<dbReference type="EMBL" id="CP047020">
    <property type="protein sequence ID" value="QHA08109.1"/>
    <property type="molecule type" value="Genomic_DNA"/>
</dbReference>
<dbReference type="AlphaFoldDB" id="A0A6I6NBF6"/>
<dbReference type="Gene3D" id="2.60.40.10">
    <property type="entry name" value="Immunoglobulins"/>
    <property type="match status" value="3"/>
</dbReference>
<evidence type="ECO:0000313" key="4">
    <source>
        <dbReference type="Proteomes" id="UP000436138"/>
    </source>
</evidence>
<dbReference type="InterPro" id="IPR008979">
    <property type="entry name" value="Galactose-bd-like_sf"/>
</dbReference>
<dbReference type="Pfam" id="PF07705">
    <property type="entry name" value="CARDB"/>
    <property type="match status" value="1"/>
</dbReference>
<dbReference type="InterPro" id="IPR036116">
    <property type="entry name" value="FN3_sf"/>
</dbReference>
<keyword evidence="1" id="KW-0732">Signal</keyword>
<name>A0A6I6NBF6_9ACTN</name>
<proteinExistence type="predicted"/>
<dbReference type="InterPro" id="IPR012334">
    <property type="entry name" value="Pectin_lyas_fold"/>
</dbReference>
<dbReference type="InterPro" id="IPR011050">
    <property type="entry name" value="Pectin_lyase_fold/virulence"/>
</dbReference>
<dbReference type="InterPro" id="IPR011635">
    <property type="entry name" value="CARDB"/>
</dbReference>
<reference evidence="3 4" key="1">
    <citation type="submission" date="2019-12" db="EMBL/GenBank/DDBJ databases">
        <title>Streptomyces sp. strain T44 isolated from rhizosphere soil of Broussonetia papyrifera.</title>
        <authorList>
            <person name="Mo P."/>
        </authorList>
    </citation>
    <scope>NUCLEOTIDE SEQUENCE [LARGE SCALE GENOMIC DNA]</scope>
    <source>
        <strain evidence="3 4">T44</strain>
    </source>
</reference>
<protein>
    <submittedName>
        <fullName evidence="3">Glycosyl hydrolase</fullName>
    </submittedName>
</protein>
<dbReference type="RefSeq" id="WP_158927209.1">
    <property type="nucleotide sequence ID" value="NZ_CP047020.1"/>
</dbReference>
<organism evidence="3 4">
    <name type="scientific">Streptomyces broussonetiae</name>
    <dbReference type="NCBI Taxonomy" id="2686304"/>
    <lineage>
        <taxon>Bacteria</taxon>
        <taxon>Bacillati</taxon>
        <taxon>Actinomycetota</taxon>
        <taxon>Actinomycetes</taxon>
        <taxon>Kitasatosporales</taxon>
        <taxon>Streptomycetaceae</taxon>
        <taxon>Streptomyces</taxon>
    </lineage>
</organism>
<dbReference type="Gene3D" id="2.160.20.10">
    <property type="entry name" value="Single-stranded right-handed beta-helix, Pectin lyase-like"/>
    <property type="match status" value="1"/>
</dbReference>
<dbReference type="InterPro" id="IPR033801">
    <property type="entry name" value="CBM6-CBM35-CBM36-like_1"/>
</dbReference>
<keyword evidence="3" id="KW-0378">Hydrolase</keyword>
<dbReference type="SUPFAM" id="SSF49265">
    <property type="entry name" value="Fibronectin type III"/>
    <property type="match status" value="1"/>
</dbReference>
<dbReference type="CDD" id="cd14490">
    <property type="entry name" value="CBM6-CBM35-CBM36_like_1"/>
    <property type="match status" value="1"/>
</dbReference>
<dbReference type="GO" id="GO:0005975">
    <property type="term" value="P:carbohydrate metabolic process"/>
    <property type="evidence" value="ECO:0007669"/>
    <property type="project" value="UniProtKB-ARBA"/>
</dbReference>
<dbReference type="GO" id="GO:0016787">
    <property type="term" value="F:hydrolase activity"/>
    <property type="evidence" value="ECO:0007669"/>
    <property type="project" value="UniProtKB-KW"/>
</dbReference>
<dbReference type="InterPro" id="IPR000421">
    <property type="entry name" value="FA58C"/>
</dbReference>
<feature type="chain" id="PRO_5026239098" evidence="1">
    <location>
        <begin position="42"/>
        <end position="1203"/>
    </location>
</feature>
<feature type="domain" description="F5/8 type C" evidence="2">
    <location>
        <begin position="35"/>
        <end position="180"/>
    </location>
</feature>
<dbReference type="Pfam" id="PF22816">
    <property type="entry name" value="CatAgl_D2"/>
    <property type="match status" value="1"/>
</dbReference>
<dbReference type="Gene3D" id="2.60.120.260">
    <property type="entry name" value="Galactose-binding domain-like"/>
    <property type="match status" value="2"/>
</dbReference>
<dbReference type="KEGG" id="sbro:GQF42_36920"/>
<dbReference type="SUPFAM" id="SSF51126">
    <property type="entry name" value="Pectin lyase-like"/>
    <property type="match status" value="1"/>
</dbReference>
<dbReference type="Pfam" id="PF00754">
    <property type="entry name" value="F5_F8_type_C"/>
    <property type="match status" value="1"/>
</dbReference>
<feature type="signal peptide" evidence="1">
    <location>
        <begin position="1"/>
        <end position="41"/>
    </location>
</feature>
<dbReference type="SUPFAM" id="SSF49785">
    <property type="entry name" value="Galactose-binding domain-like"/>
    <property type="match status" value="2"/>
</dbReference>
<evidence type="ECO:0000256" key="1">
    <source>
        <dbReference type="SAM" id="SignalP"/>
    </source>
</evidence>
<dbReference type="InterPro" id="IPR055149">
    <property type="entry name" value="Agl_cat_D2"/>
</dbReference>
<evidence type="ECO:0000259" key="2">
    <source>
        <dbReference type="PROSITE" id="PS50022"/>
    </source>
</evidence>
<dbReference type="Pfam" id="PF22815">
    <property type="entry name" value="CatAgl_D1"/>
    <property type="match status" value="1"/>
</dbReference>
<gene>
    <name evidence="3" type="ORF">GQF42_36920</name>
</gene>
<dbReference type="InterPro" id="IPR006626">
    <property type="entry name" value="PbH1"/>
</dbReference>
<dbReference type="PROSITE" id="PS50022">
    <property type="entry name" value="FA58C_3"/>
    <property type="match status" value="1"/>
</dbReference>
<dbReference type="Pfam" id="PF22633">
    <property type="entry name" value="F5_F8_type_C_2"/>
    <property type="match status" value="1"/>
</dbReference>
<accession>A0A6I6NBF6</accession>
<dbReference type="Proteomes" id="UP000436138">
    <property type="component" value="Chromosome"/>
</dbReference>
<dbReference type="SMART" id="SM00710">
    <property type="entry name" value="PbH1"/>
    <property type="match status" value="5"/>
</dbReference>
<keyword evidence="4" id="KW-1185">Reference proteome</keyword>